<dbReference type="AlphaFoldDB" id="A0A8H6FGS4"/>
<keyword evidence="20" id="KW-1185">Reference proteome</keyword>
<evidence type="ECO:0000256" key="15">
    <source>
        <dbReference type="ARBA" id="ARBA00023306"/>
    </source>
</evidence>
<dbReference type="EMBL" id="JACCJC010000082">
    <property type="protein sequence ID" value="KAF6227720.1"/>
    <property type="molecule type" value="Genomic_DNA"/>
</dbReference>
<comment type="caution">
    <text evidence="19">The sequence shown here is derived from an EMBL/GenBank/DDBJ whole genome shotgun (WGS) entry which is preliminary data.</text>
</comment>
<gene>
    <name evidence="19" type="ORF">HO173_012050</name>
</gene>
<keyword evidence="13" id="KW-0206">Cytoskeleton</keyword>
<evidence type="ECO:0000256" key="7">
    <source>
        <dbReference type="ARBA" id="ARBA00022490"/>
    </source>
</evidence>
<keyword evidence="16" id="KW-0137">Centromere</keyword>
<keyword evidence="7" id="KW-0963">Cytoplasm</keyword>
<reference evidence="19 20" key="1">
    <citation type="journal article" date="2020" name="Genomics">
        <title>Complete, high-quality genomes from long-read metagenomic sequencing of two wolf lichen thalli reveals enigmatic genome architecture.</title>
        <authorList>
            <person name="McKenzie S.K."/>
            <person name="Walston R.F."/>
            <person name="Allen J.L."/>
        </authorList>
    </citation>
    <scope>NUCLEOTIDE SEQUENCE [LARGE SCALE GENOMIC DNA]</scope>
    <source>
        <strain evidence="19">WasteWater2</strain>
    </source>
</reference>
<evidence type="ECO:0000256" key="14">
    <source>
        <dbReference type="ARBA" id="ARBA00023242"/>
    </source>
</evidence>
<keyword evidence="8" id="KW-0132">Cell division</keyword>
<keyword evidence="14" id="KW-0539">Nucleus</keyword>
<dbReference type="RefSeq" id="XP_037159211.1">
    <property type="nucleotide sequence ID" value="XM_037313923.1"/>
</dbReference>
<evidence type="ECO:0000256" key="17">
    <source>
        <dbReference type="ARBA" id="ARBA00030568"/>
    </source>
</evidence>
<dbReference type="GeneID" id="59293687"/>
<evidence type="ECO:0000313" key="19">
    <source>
        <dbReference type="EMBL" id="KAF6227720.1"/>
    </source>
</evidence>
<dbReference type="GO" id="GO:0000278">
    <property type="term" value="P:mitotic cell cycle"/>
    <property type="evidence" value="ECO:0007669"/>
    <property type="project" value="InterPro"/>
</dbReference>
<evidence type="ECO:0000256" key="6">
    <source>
        <dbReference type="ARBA" id="ARBA00022454"/>
    </source>
</evidence>
<evidence type="ECO:0000256" key="10">
    <source>
        <dbReference type="ARBA" id="ARBA00022776"/>
    </source>
</evidence>
<comment type="similarity">
    <text evidence="4">Belongs to the DASH complex DAD2 family.</text>
</comment>
<dbReference type="PANTHER" id="PTHR28036:SF1">
    <property type="entry name" value="DASH COMPLEX SUBUNIT DAD2"/>
    <property type="match status" value="1"/>
</dbReference>
<evidence type="ECO:0000256" key="1">
    <source>
        <dbReference type="ARBA" id="ARBA00004123"/>
    </source>
</evidence>
<feature type="compositionally biased region" description="Pro residues" evidence="18">
    <location>
        <begin position="1"/>
        <end position="10"/>
    </location>
</feature>
<evidence type="ECO:0000313" key="20">
    <source>
        <dbReference type="Proteomes" id="UP000578531"/>
    </source>
</evidence>
<dbReference type="PANTHER" id="PTHR28036">
    <property type="entry name" value="DASH COMPLEX SUBUNIT DAD2"/>
    <property type="match status" value="1"/>
</dbReference>
<evidence type="ECO:0000256" key="8">
    <source>
        <dbReference type="ARBA" id="ARBA00022618"/>
    </source>
</evidence>
<organism evidence="19 20">
    <name type="scientific">Letharia columbiana</name>
    <dbReference type="NCBI Taxonomy" id="112416"/>
    <lineage>
        <taxon>Eukaryota</taxon>
        <taxon>Fungi</taxon>
        <taxon>Dikarya</taxon>
        <taxon>Ascomycota</taxon>
        <taxon>Pezizomycotina</taxon>
        <taxon>Lecanoromycetes</taxon>
        <taxon>OSLEUM clade</taxon>
        <taxon>Lecanoromycetidae</taxon>
        <taxon>Lecanorales</taxon>
        <taxon>Lecanorineae</taxon>
        <taxon>Parmeliaceae</taxon>
        <taxon>Letharia</taxon>
    </lineage>
</organism>
<dbReference type="Pfam" id="PF08654">
    <property type="entry name" value="DASH_Dad2"/>
    <property type="match status" value="1"/>
</dbReference>
<keyword evidence="12" id="KW-0995">Kinetochore</keyword>
<dbReference type="GO" id="GO:0005874">
    <property type="term" value="C:microtubule"/>
    <property type="evidence" value="ECO:0007669"/>
    <property type="project" value="UniProtKB-KW"/>
</dbReference>
<evidence type="ECO:0000256" key="12">
    <source>
        <dbReference type="ARBA" id="ARBA00022838"/>
    </source>
</evidence>
<evidence type="ECO:0000256" key="9">
    <source>
        <dbReference type="ARBA" id="ARBA00022701"/>
    </source>
</evidence>
<keyword evidence="11" id="KW-0159">Chromosome partition</keyword>
<feature type="region of interest" description="Disordered" evidence="18">
    <location>
        <begin position="100"/>
        <end position="139"/>
    </location>
</feature>
<sequence length="139" mass="15389">MPYQRPPQPTPGLRHPSMGPHDSASTGQSRMLVARINEKKAELESLKQLRDLSGGLAAQMQALEEKLSTLSEGTEAVAVVLSNWHNVLRAINMASMKVPKPSTAEYEEKPGDNPEIPLPQTMVRIPIESESTPEWHKEE</sequence>
<accession>A0A8H6FGS4</accession>
<feature type="region of interest" description="Disordered" evidence="18">
    <location>
        <begin position="1"/>
        <end position="30"/>
    </location>
</feature>
<evidence type="ECO:0000256" key="5">
    <source>
        <dbReference type="ARBA" id="ARBA00020260"/>
    </source>
</evidence>
<evidence type="ECO:0000256" key="11">
    <source>
        <dbReference type="ARBA" id="ARBA00022829"/>
    </source>
</evidence>
<dbReference type="GO" id="GO:0008608">
    <property type="term" value="P:attachment of spindle microtubules to kinetochore"/>
    <property type="evidence" value="ECO:0007669"/>
    <property type="project" value="TreeGrafter"/>
</dbReference>
<evidence type="ECO:0000256" key="18">
    <source>
        <dbReference type="SAM" id="MobiDB-lite"/>
    </source>
</evidence>
<evidence type="ECO:0000256" key="16">
    <source>
        <dbReference type="ARBA" id="ARBA00023328"/>
    </source>
</evidence>
<evidence type="ECO:0000256" key="13">
    <source>
        <dbReference type="ARBA" id="ARBA00023212"/>
    </source>
</evidence>
<dbReference type="InterPro" id="IPR013963">
    <property type="entry name" value="DASH_Dad2"/>
</dbReference>
<evidence type="ECO:0000256" key="2">
    <source>
        <dbReference type="ARBA" id="ARBA00004186"/>
    </source>
</evidence>
<keyword evidence="15" id="KW-0131">Cell cycle</keyword>
<dbReference type="Proteomes" id="UP000578531">
    <property type="component" value="Unassembled WGS sequence"/>
</dbReference>
<name>A0A8H6FGS4_9LECA</name>
<protein>
    <recommendedName>
        <fullName evidence="5">DASH complex subunit DAD2</fullName>
    </recommendedName>
    <alternativeName>
        <fullName evidence="17">Outer kinetochore protein DAD2</fullName>
    </alternativeName>
</protein>
<keyword evidence="9" id="KW-0493">Microtubule</keyword>
<keyword evidence="6" id="KW-0158">Chromosome</keyword>
<dbReference type="GO" id="GO:0044732">
    <property type="term" value="C:mitotic spindle pole body"/>
    <property type="evidence" value="ECO:0007669"/>
    <property type="project" value="TreeGrafter"/>
</dbReference>
<dbReference type="OrthoDB" id="3230169at2759"/>
<keyword evidence="10" id="KW-0498">Mitosis</keyword>
<dbReference type="GO" id="GO:0051301">
    <property type="term" value="P:cell division"/>
    <property type="evidence" value="ECO:0007669"/>
    <property type="project" value="UniProtKB-KW"/>
</dbReference>
<dbReference type="GO" id="GO:0042729">
    <property type="term" value="C:DASH complex"/>
    <property type="evidence" value="ECO:0007669"/>
    <property type="project" value="InterPro"/>
</dbReference>
<evidence type="ECO:0000256" key="4">
    <source>
        <dbReference type="ARBA" id="ARBA00005501"/>
    </source>
</evidence>
<proteinExistence type="inferred from homology"/>
<dbReference type="GO" id="GO:1990023">
    <property type="term" value="C:mitotic spindle midzone"/>
    <property type="evidence" value="ECO:0007669"/>
    <property type="project" value="TreeGrafter"/>
</dbReference>
<evidence type="ECO:0000256" key="3">
    <source>
        <dbReference type="ARBA" id="ARBA00004629"/>
    </source>
</evidence>
<comment type="subcellular location">
    <subcellularLocation>
        <location evidence="3">Chromosome</location>
        <location evidence="3">Centromere</location>
        <location evidence="3">Kinetochore</location>
    </subcellularLocation>
    <subcellularLocation>
        <location evidence="2">Cytoplasm</location>
        <location evidence="2">Cytoskeleton</location>
        <location evidence="2">Spindle</location>
    </subcellularLocation>
    <subcellularLocation>
        <location evidence="1">Nucleus</location>
    </subcellularLocation>
</comment>